<protein>
    <recommendedName>
        <fullName evidence="4">Tetratricopeptide repeat protein</fullName>
    </recommendedName>
</protein>
<comment type="caution">
    <text evidence="2">The sequence shown here is derived from an EMBL/GenBank/DDBJ whole genome shotgun (WGS) entry which is preliminary data.</text>
</comment>
<feature type="compositionally biased region" description="Basic and acidic residues" evidence="1">
    <location>
        <begin position="1"/>
        <end position="11"/>
    </location>
</feature>
<proteinExistence type="predicted"/>
<name>A0ABP9ULU1_9BACT</name>
<gene>
    <name evidence="2" type="ORF">Hsar01_01786</name>
</gene>
<evidence type="ECO:0000313" key="2">
    <source>
        <dbReference type="EMBL" id="GAA5482563.1"/>
    </source>
</evidence>
<dbReference type="Proteomes" id="UP001476282">
    <property type="component" value="Unassembled WGS sequence"/>
</dbReference>
<keyword evidence="3" id="KW-1185">Reference proteome</keyword>
<feature type="region of interest" description="Disordered" evidence="1">
    <location>
        <begin position="1"/>
        <end position="21"/>
    </location>
</feature>
<reference evidence="2 3" key="1">
    <citation type="submission" date="2024-02" db="EMBL/GenBank/DDBJ databases">
        <title>Haloferula sargassicola NBRC 104335.</title>
        <authorList>
            <person name="Ichikawa N."/>
            <person name="Katano-Makiyama Y."/>
            <person name="Hidaka K."/>
        </authorList>
    </citation>
    <scope>NUCLEOTIDE SEQUENCE [LARGE SCALE GENOMIC DNA]</scope>
    <source>
        <strain evidence="2 3">NBRC 104335</strain>
    </source>
</reference>
<organism evidence="2 3">
    <name type="scientific">Haloferula sargassicola</name>
    <dbReference type="NCBI Taxonomy" id="490096"/>
    <lineage>
        <taxon>Bacteria</taxon>
        <taxon>Pseudomonadati</taxon>
        <taxon>Verrucomicrobiota</taxon>
        <taxon>Verrucomicrobiia</taxon>
        <taxon>Verrucomicrobiales</taxon>
        <taxon>Verrucomicrobiaceae</taxon>
        <taxon>Haloferula</taxon>
    </lineage>
</organism>
<dbReference type="EMBL" id="BAABRI010000008">
    <property type="protein sequence ID" value="GAA5482563.1"/>
    <property type="molecule type" value="Genomic_DNA"/>
</dbReference>
<sequence length="98" mass="10578">MTAEELARSAETEPQPPADAGPALQALWLAKAGRWDEAHDLCQEIDGPAGAWIHAWLHREEGDDANAGYWYARAGKPAPAAGVSLGDEWFRIARELAG</sequence>
<accession>A0ABP9ULU1</accession>
<evidence type="ECO:0000313" key="3">
    <source>
        <dbReference type="Proteomes" id="UP001476282"/>
    </source>
</evidence>
<evidence type="ECO:0000256" key="1">
    <source>
        <dbReference type="SAM" id="MobiDB-lite"/>
    </source>
</evidence>
<evidence type="ECO:0008006" key="4">
    <source>
        <dbReference type="Google" id="ProtNLM"/>
    </source>
</evidence>
<dbReference type="RefSeq" id="WP_353566702.1">
    <property type="nucleotide sequence ID" value="NZ_BAABRI010000008.1"/>
</dbReference>